<gene>
    <name evidence="4" type="ORF">M7I_0006</name>
</gene>
<dbReference type="InParanoid" id="H0EC73"/>
<keyword evidence="2" id="KW-0560">Oxidoreductase</keyword>
<proteinExistence type="inferred from homology"/>
<dbReference type="Proteomes" id="UP000005446">
    <property type="component" value="Unassembled WGS sequence"/>
</dbReference>
<dbReference type="GO" id="GO:0016491">
    <property type="term" value="F:oxidoreductase activity"/>
    <property type="evidence" value="ECO:0007669"/>
    <property type="project" value="UniProtKB-KW"/>
</dbReference>
<comment type="similarity">
    <text evidence="1">Belongs to the oxygen-dependent FAD-linked oxidoreductase family.</text>
</comment>
<dbReference type="AlphaFoldDB" id="H0EC73"/>
<dbReference type="GO" id="GO:0050660">
    <property type="term" value="F:flavin adenine dinucleotide binding"/>
    <property type="evidence" value="ECO:0007669"/>
    <property type="project" value="InterPro"/>
</dbReference>
<evidence type="ECO:0000256" key="2">
    <source>
        <dbReference type="ARBA" id="ARBA00023002"/>
    </source>
</evidence>
<dbReference type="PANTHER" id="PTHR13878">
    <property type="entry name" value="GULONOLACTONE OXIDASE"/>
    <property type="match status" value="1"/>
</dbReference>
<evidence type="ECO:0000256" key="1">
    <source>
        <dbReference type="ARBA" id="ARBA00005466"/>
    </source>
</evidence>
<dbReference type="SUPFAM" id="SSF56176">
    <property type="entry name" value="FAD-binding/transporter-associated domain-like"/>
    <property type="match status" value="1"/>
</dbReference>
<dbReference type="InterPro" id="IPR036318">
    <property type="entry name" value="FAD-bd_PCMH-like_sf"/>
</dbReference>
<dbReference type="InterPro" id="IPR050432">
    <property type="entry name" value="FAD-linked_Oxidoreductases_BP"/>
</dbReference>
<dbReference type="Gene3D" id="3.40.462.20">
    <property type="match status" value="1"/>
</dbReference>
<evidence type="ECO:0000259" key="3">
    <source>
        <dbReference type="Pfam" id="PF08031"/>
    </source>
</evidence>
<evidence type="ECO:0000313" key="4">
    <source>
        <dbReference type="EMBL" id="EHL03816.1"/>
    </source>
</evidence>
<dbReference type="Gene3D" id="3.30.465.10">
    <property type="match status" value="2"/>
</dbReference>
<dbReference type="OrthoDB" id="9983560at2759"/>
<dbReference type="PANTHER" id="PTHR13878:SF91">
    <property type="entry name" value="FAD BINDING DOMAIN PROTEIN (AFU_ORTHOLOGUE AFUA_6G12070)-RELATED"/>
    <property type="match status" value="1"/>
</dbReference>
<name>H0EC73_GLAL7</name>
<reference evidence="4 5" key="1">
    <citation type="journal article" date="2012" name="Eukaryot. Cell">
        <title>Genome sequence of the fungus Glarea lozoyensis: the first genome sequence of a species from the Helotiaceae family.</title>
        <authorList>
            <person name="Youssar L."/>
            <person name="Gruening B.A."/>
            <person name="Erxleben A."/>
            <person name="Guenther S."/>
            <person name="Huettel W."/>
        </authorList>
    </citation>
    <scope>NUCLEOTIDE SEQUENCE [LARGE SCALE GENOMIC DNA]</scope>
    <source>
        <strain evidence="5">ATCC 74030 / MF5533</strain>
    </source>
</reference>
<sequence length="294" mass="32408">MDVKTGVDFARKHDIRLIVKGTGHDYLGRSSGSNSLSIWTRHMREIYSGPSAGPNVTSPEMNITEPIDAYAGIFHLPAFSPENTTESLREALTVVFEKALAAYPGEFLSLVPPPVEYSQFWEWWRDNNGPLNGGGDVIVGSRLLGKKELMTDTATLAKALKAAGAVPGLDLYLVGPGGNGPRKVVRRGGGSVVSSIWKDVLVHTGVTWPAFDKDTELRQKSLLTNKYVEALRQLAPDSHAYVNEADPNEPNFQRTFWGDNYERLLAIKRKYDPTDVLWCHPCVGNEGWKVASVL</sequence>
<accession>H0EC73</accession>
<dbReference type="HOGENOM" id="CLU_018354_4_1_1"/>
<dbReference type="EMBL" id="AGUE01000001">
    <property type="protein sequence ID" value="EHL03816.1"/>
    <property type="molecule type" value="Genomic_DNA"/>
</dbReference>
<evidence type="ECO:0000313" key="5">
    <source>
        <dbReference type="Proteomes" id="UP000005446"/>
    </source>
</evidence>
<dbReference type="InterPro" id="IPR012951">
    <property type="entry name" value="BBE"/>
</dbReference>
<dbReference type="InterPro" id="IPR016169">
    <property type="entry name" value="FAD-bd_PCMH_sub2"/>
</dbReference>
<feature type="domain" description="Berberine/berberine-like" evidence="3">
    <location>
        <begin position="240"/>
        <end position="280"/>
    </location>
</feature>
<protein>
    <recommendedName>
        <fullName evidence="3">Berberine/berberine-like domain-containing protein</fullName>
    </recommendedName>
</protein>
<dbReference type="Pfam" id="PF08031">
    <property type="entry name" value="BBE"/>
    <property type="match status" value="1"/>
</dbReference>
<comment type="caution">
    <text evidence="4">The sequence shown here is derived from an EMBL/GenBank/DDBJ whole genome shotgun (WGS) entry which is preliminary data.</text>
</comment>
<organism evidence="4 5">
    <name type="scientific">Glarea lozoyensis (strain ATCC 74030 / MF5533)</name>
    <dbReference type="NCBI Taxonomy" id="1104152"/>
    <lineage>
        <taxon>Eukaryota</taxon>
        <taxon>Fungi</taxon>
        <taxon>Dikarya</taxon>
        <taxon>Ascomycota</taxon>
        <taxon>Pezizomycotina</taxon>
        <taxon>Leotiomycetes</taxon>
        <taxon>Helotiales</taxon>
        <taxon>Helotiaceae</taxon>
        <taxon>Glarea</taxon>
    </lineage>
</organism>
<keyword evidence="5" id="KW-1185">Reference proteome</keyword>